<dbReference type="Proteomes" id="UP000832097">
    <property type="component" value="Chromosome"/>
</dbReference>
<feature type="transmembrane region" description="Helical" evidence="1">
    <location>
        <begin position="160"/>
        <end position="180"/>
    </location>
</feature>
<evidence type="ECO:0000256" key="1">
    <source>
        <dbReference type="SAM" id="Phobius"/>
    </source>
</evidence>
<feature type="transmembrane region" description="Helical" evidence="1">
    <location>
        <begin position="57"/>
        <end position="79"/>
    </location>
</feature>
<keyword evidence="3" id="KW-1185">Reference proteome</keyword>
<keyword evidence="1" id="KW-1133">Transmembrane helix</keyword>
<protein>
    <recommendedName>
        <fullName evidence="4">DUF3995 domain-containing protein</fullName>
    </recommendedName>
</protein>
<accession>A0ABY4C1S2</accession>
<sequence>MGDAQGARATEPAVGRGSAGAARTFVDVAFTDHGVHGVVLVSALTAIGWHFDTDLEVLGFIVGSVVVLWLTHVYAAVVAGRRTPAGRGIALWRAVLSAAAHTAGLLLAMLLPVFFLLLAVIGLVDEYVAYYLALWVGVAELAVMGWLNSARPGNPWWMRTLGALVTAGFGVAVIWLGTLVH</sequence>
<feature type="transmembrane region" description="Helical" evidence="1">
    <location>
        <begin position="91"/>
        <end position="121"/>
    </location>
</feature>
<evidence type="ECO:0008006" key="4">
    <source>
        <dbReference type="Google" id="ProtNLM"/>
    </source>
</evidence>
<proteinExistence type="predicted"/>
<dbReference type="RefSeq" id="WP_243558003.1">
    <property type="nucleotide sequence ID" value="NZ_CP094528.1"/>
</dbReference>
<gene>
    <name evidence="2" type="ORF">MTO99_06610</name>
</gene>
<dbReference type="EMBL" id="CP094528">
    <property type="protein sequence ID" value="UOE45425.1"/>
    <property type="molecule type" value="Genomic_DNA"/>
</dbReference>
<evidence type="ECO:0000313" key="2">
    <source>
        <dbReference type="EMBL" id="UOE45425.1"/>
    </source>
</evidence>
<keyword evidence="1" id="KW-0812">Transmembrane</keyword>
<evidence type="ECO:0000313" key="3">
    <source>
        <dbReference type="Proteomes" id="UP000832097"/>
    </source>
</evidence>
<reference evidence="2 3" key="1">
    <citation type="submission" date="2022-03" db="EMBL/GenBank/DDBJ databases">
        <title>Mucilaginibacter sp. isolated from the gut of Protaetia brevitarsis seulensis larvae.</title>
        <authorList>
            <person name="Won M."/>
            <person name="Kim S.-J."/>
            <person name="Kwon S.-W."/>
        </authorList>
    </citation>
    <scope>NUCLEOTIDE SEQUENCE [LARGE SCALE GENOMIC DNA]</scope>
    <source>
        <strain evidence="2 3">CFWR-12</strain>
    </source>
</reference>
<feature type="transmembrane region" description="Helical" evidence="1">
    <location>
        <begin position="127"/>
        <end position="148"/>
    </location>
</feature>
<organism evidence="2 3">
    <name type="scientific">Agromyces larvae</name>
    <dbReference type="NCBI Taxonomy" id="2929802"/>
    <lineage>
        <taxon>Bacteria</taxon>
        <taxon>Bacillati</taxon>
        <taxon>Actinomycetota</taxon>
        <taxon>Actinomycetes</taxon>
        <taxon>Micrococcales</taxon>
        <taxon>Microbacteriaceae</taxon>
        <taxon>Agromyces</taxon>
    </lineage>
</organism>
<keyword evidence="1" id="KW-0472">Membrane</keyword>
<name>A0ABY4C1S2_9MICO</name>